<evidence type="ECO:0000256" key="2">
    <source>
        <dbReference type="ARBA" id="ARBA00006484"/>
    </source>
</evidence>
<reference evidence="13" key="1">
    <citation type="submission" date="2024-04" db="EMBL/GenBank/DDBJ databases">
        <authorList>
            <consortium name="Molecular Ecology Group"/>
        </authorList>
    </citation>
    <scope>NUCLEOTIDE SEQUENCE</scope>
</reference>
<evidence type="ECO:0000256" key="11">
    <source>
        <dbReference type="ARBA" id="ARBA00082544"/>
    </source>
</evidence>
<comment type="subcellular location">
    <subcellularLocation>
        <location evidence="1">Membrane</location>
        <topology evidence="1">Multi-pass membrane protein</topology>
    </subcellularLocation>
</comment>
<evidence type="ECO:0000256" key="12">
    <source>
        <dbReference type="RuleBase" id="RU000363"/>
    </source>
</evidence>
<dbReference type="Proteomes" id="UP001497644">
    <property type="component" value="Chromosome 8"/>
</dbReference>
<keyword evidence="3" id="KW-0812">Transmembrane</keyword>
<dbReference type="FunFam" id="3.40.50.720:FF:000131">
    <property type="entry name" value="Short-chain dehydrogenase/reductase 3"/>
    <property type="match status" value="1"/>
</dbReference>
<name>A0AAV2P528_9HYME</name>
<dbReference type="PRINTS" id="PR00081">
    <property type="entry name" value="GDHRDH"/>
</dbReference>
<comment type="similarity">
    <text evidence="2 12">Belongs to the short-chain dehydrogenases/reductases (SDR) family.</text>
</comment>
<dbReference type="PRINTS" id="PR00080">
    <property type="entry name" value="SDRFAMILY"/>
</dbReference>
<dbReference type="InterPro" id="IPR036291">
    <property type="entry name" value="NAD(P)-bd_dom_sf"/>
</dbReference>
<dbReference type="PANTHER" id="PTHR24322">
    <property type="entry name" value="PKSB"/>
    <property type="match status" value="1"/>
</dbReference>
<dbReference type="Gene3D" id="3.40.50.720">
    <property type="entry name" value="NAD(P)-binding Rossmann-like Domain"/>
    <property type="match status" value="1"/>
</dbReference>
<keyword evidence="5" id="KW-1133">Transmembrane helix</keyword>
<protein>
    <recommendedName>
        <fullName evidence="10">Short-chain dehydrogenase/reductase 3</fullName>
    </recommendedName>
    <alternativeName>
        <fullName evidence="11">Retinal short-chain dehydrogenase/reductase 1</fullName>
    </alternativeName>
</protein>
<comment type="function">
    <text evidence="9">Catalyzes the reduction of all-trans-retinal to all-trans-retinol in the presence of NADPH.</text>
</comment>
<dbReference type="CDD" id="cd05339">
    <property type="entry name" value="17beta-HSDXI-like_SDR_c"/>
    <property type="match status" value="1"/>
</dbReference>
<evidence type="ECO:0000256" key="10">
    <source>
        <dbReference type="ARBA" id="ARBA00068717"/>
    </source>
</evidence>
<dbReference type="GO" id="GO:0005811">
    <property type="term" value="C:lipid droplet"/>
    <property type="evidence" value="ECO:0007669"/>
    <property type="project" value="TreeGrafter"/>
</dbReference>
<sequence length="308" mass="34563">MITIHRGIYILTNLLRLVLQILYYICESTYYTLFGLQEKSVAGEIVLITGAAHGIGKELAIQYAHLGATVVCLDVNQQLNEKTANEIKETAKSPVYAYQCDVSNREQVFEVAKKVKKEIGDVTVLINNAGIMPCHTFLDYKTDQIRRLFDINILAHIWTLQAFLPSMLEKNHGHIVALSSISGLVGIPYLVPYSATKYAVRGLMETLKNELRISSEGKSLINFTTICPYMVDTGLCKKPKINKLLSNFLPLNSSKYVATQIINAQRRNIIEISVPSFWIFCLSFARILPENAQISIRDFIDSGVEPES</sequence>
<keyword evidence="14" id="KW-1185">Reference proteome</keyword>
<evidence type="ECO:0000256" key="6">
    <source>
        <dbReference type="ARBA" id="ARBA00023002"/>
    </source>
</evidence>
<evidence type="ECO:0000256" key="7">
    <source>
        <dbReference type="ARBA" id="ARBA00023098"/>
    </source>
</evidence>
<evidence type="ECO:0000256" key="9">
    <source>
        <dbReference type="ARBA" id="ARBA00059620"/>
    </source>
</evidence>
<dbReference type="Pfam" id="PF00106">
    <property type="entry name" value="adh_short"/>
    <property type="match status" value="1"/>
</dbReference>
<accession>A0AAV2P528</accession>
<dbReference type="AlphaFoldDB" id="A0AAV2P528"/>
<gene>
    <name evidence="13" type="ORF">LPLAT_LOCUS13110</name>
</gene>
<evidence type="ECO:0000256" key="8">
    <source>
        <dbReference type="ARBA" id="ARBA00023136"/>
    </source>
</evidence>
<dbReference type="PANTHER" id="PTHR24322:SF736">
    <property type="entry name" value="RETINOL DEHYDROGENASE 10"/>
    <property type="match status" value="1"/>
</dbReference>
<proteinExistence type="inferred from homology"/>
<dbReference type="InterPro" id="IPR002347">
    <property type="entry name" value="SDR_fam"/>
</dbReference>
<keyword evidence="4" id="KW-0521">NADP</keyword>
<evidence type="ECO:0000256" key="5">
    <source>
        <dbReference type="ARBA" id="ARBA00022989"/>
    </source>
</evidence>
<evidence type="ECO:0000256" key="1">
    <source>
        <dbReference type="ARBA" id="ARBA00004141"/>
    </source>
</evidence>
<organism evidence="13 14">
    <name type="scientific">Lasius platythorax</name>
    <dbReference type="NCBI Taxonomy" id="488582"/>
    <lineage>
        <taxon>Eukaryota</taxon>
        <taxon>Metazoa</taxon>
        <taxon>Ecdysozoa</taxon>
        <taxon>Arthropoda</taxon>
        <taxon>Hexapoda</taxon>
        <taxon>Insecta</taxon>
        <taxon>Pterygota</taxon>
        <taxon>Neoptera</taxon>
        <taxon>Endopterygota</taxon>
        <taxon>Hymenoptera</taxon>
        <taxon>Apocrita</taxon>
        <taxon>Aculeata</taxon>
        <taxon>Formicoidea</taxon>
        <taxon>Formicidae</taxon>
        <taxon>Formicinae</taxon>
        <taxon>Lasius</taxon>
        <taxon>Lasius</taxon>
    </lineage>
</organism>
<evidence type="ECO:0000256" key="4">
    <source>
        <dbReference type="ARBA" id="ARBA00022857"/>
    </source>
</evidence>
<dbReference type="SUPFAM" id="SSF51735">
    <property type="entry name" value="NAD(P)-binding Rossmann-fold domains"/>
    <property type="match status" value="1"/>
</dbReference>
<evidence type="ECO:0000256" key="3">
    <source>
        <dbReference type="ARBA" id="ARBA00022692"/>
    </source>
</evidence>
<keyword evidence="6" id="KW-0560">Oxidoreductase</keyword>
<dbReference type="GO" id="GO:0052650">
    <property type="term" value="F:all-trans-retinol dehydrogenase (NADP+) activity"/>
    <property type="evidence" value="ECO:0007669"/>
    <property type="project" value="UniProtKB-ARBA"/>
</dbReference>
<dbReference type="EMBL" id="OZ034831">
    <property type="protein sequence ID" value="CAL1687951.1"/>
    <property type="molecule type" value="Genomic_DNA"/>
</dbReference>
<evidence type="ECO:0000313" key="13">
    <source>
        <dbReference type="EMBL" id="CAL1687951.1"/>
    </source>
</evidence>
<keyword evidence="7" id="KW-0443">Lipid metabolism</keyword>
<keyword evidence="8" id="KW-0472">Membrane</keyword>
<dbReference type="GO" id="GO:0016020">
    <property type="term" value="C:membrane"/>
    <property type="evidence" value="ECO:0007669"/>
    <property type="project" value="UniProtKB-SubCell"/>
</dbReference>
<evidence type="ECO:0000313" key="14">
    <source>
        <dbReference type="Proteomes" id="UP001497644"/>
    </source>
</evidence>